<keyword evidence="2" id="KW-1185">Reference proteome</keyword>
<evidence type="ECO:0000313" key="2">
    <source>
        <dbReference type="Proteomes" id="UP000265520"/>
    </source>
</evidence>
<comment type="caution">
    <text evidence="1">The sequence shown here is derived from an EMBL/GenBank/DDBJ whole genome shotgun (WGS) entry which is preliminary data.</text>
</comment>
<dbReference type="AlphaFoldDB" id="A0A392S277"/>
<feature type="non-terminal residue" evidence="1">
    <location>
        <position position="1"/>
    </location>
</feature>
<reference evidence="1 2" key="1">
    <citation type="journal article" date="2018" name="Front. Plant Sci.">
        <title>Red Clover (Trifolium pratense) and Zigzag Clover (T. medium) - A Picture of Genomic Similarities and Differences.</title>
        <authorList>
            <person name="Dluhosova J."/>
            <person name="Istvanek J."/>
            <person name="Nedelnik J."/>
            <person name="Repkova J."/>
        </authorList>
    </citation>
    <scope>NUCLEOTIDE SEQUENCE [LARGE SCALE GENOMIC DNA]</scope>
    <source>
        <strain evidence="2">cv. 10/8</strain>
        <tissue evidence="1">Leaf</tissue>
    </source>
</reference>
<organism evidence="1 2">
    <name type="scientific">Trifolium medium</name>
    <dbReference type="NCBI Taxonomy" id="97028"/>
    <lineage>
        <taxon>Eukaryota</taxon>
        <taxon>Viridiplantae</taxon>
        <taxon>Streptophyta</taxon>
        <taxon>Embryophyta</taxon>
        <taxon>Tracheophyta</taxon>
        <taxon>Spermatophyta</taxon>
        <taxon>Magnoliopsida</taxon>
        <taxon>eudicotyledons</taxon>
        <taxon>Gunneridae</taxon>
        <taxon>Pentapetalae</taxon>
        <taxon>rosids</taxon>
        <taxon>fabids</taxon>
        <taxon>Fabales</taxon>
        <taxon>Fabaceae</taxon>
        <taxon>Papilionoideae</taxon>
        <taxon>50 kb inversion clade</taxon>
        <taxon>NPAAA clade</taxon>
        <taxon>Hologalegina</taxon>
        <taxon>IRL clade</taxon>
        <taxon>Trifolieae</taxon>
        <taxon>Trifolium</taxon>
    </lineage>
</organism>
<sequence length="68" mass="7660">CKAVLKSKDSWRQAFLREDGEMHSGGRRGDGVNFVELPKIPMVAGCKIFKRVEGIPRDEEVRFKPGSL</sequence>
<name>A0A392S277_9FABA</name>
<dbReference type="Proteomes" id="UP000265520">
    <property type="component" value="Unassembled WGS sequence"/>
</dbReference>
<dbReference type="EMBL" id="LXQA010305877">
    <property type="protein sequence ID" value="MCI42542.1"/>
    <property type="molecule type" value="Genomic_DNA"/>
</dbReference>
<proteinExistence type="predicted"/>
<evidence type="ECO:0000313" key="1">
    <source>
        <dbReference type="EMBL" id="MCI42542.1"/>
    </source>
</evidence>
<accession>A0A392S277</accession>
<protein>
    <submittedName>
        <fullName evidence="1">Uncharacterized protein</fullName>
    </submittedName>
</protein>